<protein>
    <submittedName>
        <fullName evidence="1">Uncharacterized protein</fullName>
    </submittedName>
</protein>
<evidence type="ECO:0000313" key="1">
    <source>
        <dbReference type="EMBL" id="KAJ7747042.1"/>
    </source>
</evidence>
<accession>A0AAD7INC2</accession>
<proteinExistence type="predicted"/>
<sequence>MLGLGLREGKARDTTLESEQVANTFGWIQRVISASCGCSHDNATKRSAALDTTGTPGYSCDCQCSPVLSALRISAIGGMSKRRKILREGWPGRRRLEGNQAKVSAKSTQMALTDFSTQARKRRNRGLCILTAKKLRATTLMLRSSLWATSNSKSRAEVGARRGGKRGVSGWQRDQPIDVLNRRSRTYDAFASLLGLQVGSENQERTFRLGAGVKHGAPEHLKPTVQT</sequence>
<dbReference type="Proteomes" id="UP001215598">
    <property type="component" value="Unassembled WGS sequence"/>
</dbReference>
<reference evidence="1" key="1">
    <citation type="submission" date="2023-03" db="EMBL/GenBank/DDBJ databases">
        <title>Massive genome expansion in bonnet fungi (Mycena s.s.) driven by repeated elements and novel gene families across ecological guilds.</title>
        <authorList>
            <consortium name="Lawrence Berkeley National Laboratory"/>
            <person name="Harder C.B."/>
            <person name="Miyauchi S."/>
            <person name="Viragh M."/>
            <person name="Kuo A."/>
            <person name="Thoen E."/>
            <person name="Andreopoulos B."/>
            <person name="Lu D."/>
            <person name="Skrede I."/>
            <person name="Drula E."/>
            <person name="Henrissat B."/>
            <person name="Morin E."/>
            <person name="Kohler A."/>
            <person name="Barry K."/>
            <person name="LaButti K."/>
            <person name="Morin E."/>
            <person name="Salamov A."/>
            <person name="Lipzen A."/>
            <person name="Mereny Z."/>
            <person name="Hegedus B."/>
            <person name="Baldrian P."/>
            <person name="Stursova M."/>
            <person name="Weitz H."/>
            <person name="Taylor A."/>
            <person name="Grigoriev I.V."/>
            <person name="Nagy L.G."/>
            <person name="Martin F."/>
            <person name="Kauserud H."/>
        </authorList>
    </citation>
    <scope>NUCLEOTIDE SEQUENCE</scope>
    <source>
        <strain evidence="1">CBHHK182m</strain>
    </source>
</reference>
<keyword evidence="2" id="KW-1185">Reference proteome</keyword>
<dbReference type="AlphaFoldDB" id="A0AAD7INC2"/>
<comment type="caution">
    <text evidence="1">The sequence shown here is derived from an EMBL/GenBank/DDBJ whole genome shotgun (WGS) entry which is preliminary data.</text>
</comment>
<organism evidence="1 2">
    <name type="scientific">Mycena metata</name>
    <dbReference type="NCBI Taxonomy" id="1033252"/>
    <lineage>
        <taxon>Eukaryota</taxon>
        <taxon>Fungi</taxon>
        <taxon>Dikarya</taxon>
        <taxon>Basidiomycota</taxon>
        <taxon>Agaricomycotina</taxon>
        <taxon>Agaricomycetes</taxon>
        <taxon>Agaricomycetidae</taxon>
        <taxon>Agaricales</taxon>
        <taxon>Marasmiineae</taxon>
        <taxon>Mycenaceae</taxon>
        <taxon>Mycena</taxon>
    </lineage>
</organism>
<gene>
    <name evidence="1" type="ORF">B0H16DRAFT_1692582</name>
</gene>
<evidence type="ECO:0000313" key="2">
    <source>
        <dbReference type="Proteomes" id="UP001215598"/>
    </source>
</evidence>
<dbReference type="EMBL" id="JARKIB010000078">
    <property type="protein sequence ID" value="KAJ7747042.1"/>
    <property type="molecule type" value="Genomic_DNA"/>
</dbReference>
<name>A0AAD7INC2_9AGAR</name>